<organism evidence="11 12">
    <name type="scientific">Limnofasciculus baicalensis BBK-W-15</name>
    <dbReference type="NCBI Taxonomy" id="2699891"/>
    <lineage>
        <taxon>Bacteria</taxon>
        <taxon>Bacillati</taxon>
        <taxon>Cyanobacteriota</taxon>
        <taxon>Cyanophyceae</taxon>
        <taxon>Coleofasciculales</taxon>
        <taxon>Coleofasciculaceae</taxon>
        <taxon>Limnofasciculus</taxon>
        <taxon>Limnofasciculus baicalensis</taxon>
    </lineage>
</organism>
<keyword evidence="6 9" id="KW-0067">ATP-binding</keyword>
<sequence length="178" mass="20311">MSYCLNLICQNPENQNGTKSCQSCGTKLLLGDRYRAIRQIGQGGFGRTFLAVDEYKPSKPRCAIKQFFPQAQGDDRSEKIAELFEREAVRLDELGKHAQIPELLAHFEENGCQYLVQEFIDGQNLEDKLTQDGSFSETQIIDLLKDLLPILQFIHNQQVIHRDIKPENIIQRLPSPPP</sequence>
<dbReference type="PANTHER" id="PTHR24363">
    <property type="entry name" value="SERINE/THREONINE PROTEIN KINASE"/>
    <property type="match status" value="1"/>
</dbReference>
<dbReference type="PROSITE" id="PS00107">
    <property type="entry name" value="PROTEIN_KINASE_ATP"/>
    <property type="match status" value="1"/>
</dbReference>
<comment type="caution">
    <text evidence="11">The sequence shown here is derived from an EMBL/GenBank/DDBJ whole genome shotgun (WGS) entry which is preliminary data.</text>
</comment>
<name>A0AAE3KRU1_9CYAN</name>
<feature type="non-terminal residue" evidence="11">
    <location>
        <position position="178"/>
    </location>
</feature>
<feature type="domain" description="Protein kinase" evidence="10">
    <location>
        <begin position="34"/>
        <end position="178"/>
    </location>
</feature>
<evidence type="ECO:0000256" key="3">
    <source>
        <dbReference type="ARBA" id="ARBA00022679"/>
    </source>
</evidence>
<evidence type="ECO:0000313" key="12">
    <source>
        <dbReference type="Proteomes" id="UP001204953"/>
    </source>
</evidence>
<dbReference type="InterPro" id="IPR000719">
    <property type="entry name" value="Prot_kinase_dom"/>
</dbReference>
<keyword evidence="4 9" id="KW-0547">Nucleotide-binding</keyword>
<dbReference type="Proteomes" id="UP001204953">
    <property type="component" value="Unassembled WGS sequence"/>
</dbReference>
<dbReference type="NCBIfam" id="NF045510">
    <property type="entry name" value="4Cys_prefix_kin"/>
    <property type="match status" value="1"/>
</dbReference>
<reference evidence="11" key="1">
    <citation type="submission" date="2022-06" db="EMBL/GenBank/DDBJ databases">
        <title>New cyanobacteria of genus Symplocastrum in benthos of Lake Baikal.</title>
        <authorList>
            <person name="Sorokovikova E."/>
            <person name="Tikhonova I."/>
            <person name="Krasnopeev A."/>
            <person name="Evseev P."/>
            <person name="Gladkikh A."/>
            <person name="Belykh O."/>
        </authorList>
    </citation>
    <scope>NUCLEOTIDE SEQUENCE</scope>
    <source>
        <strain evidence="11">BBK-W-15</strain>
    </source>
</reference>
<evidence type="ECO:0000256" key="4">
    <source>
        <dbReference type="ARBA" id="ARBA00022741"/>
    </source>
</evidence>
<protein>
    <recommendedName>
        <fullName evidence="1">non-specific serine/threonine protein kinase</fullName>
        <ecNumber evidence="1">2.7.11.1</ecNumber>
    </recommendedName>
</protein>
<evidence type="ECO:0000256" key="8">
    <source>
        <dbReference type="ARBA" id="ARBA00048679"/>
    </source>
</evidence>
<comment type="catalytic activity">
    <reaction evidence="7">
        <text>L-threonyl-[protein] + ATP = O-phospho-L-threonyl-[protein] + ADP + H(+)</text>
        <dbReference type="Rhea" id="RHEA:46608"/>
        <dbReference type="Rhea" id="RHEA-COMP:11060"/>
        <dbReference type="Rhea" id="RHEA-COMP:11605"/>
        <dbReference type="ChEBI" id="CHEBI:15378"/>
        <dbReference type="ChEBI" id="CHEBI:30013"/>
        <dbReference type="ChEBI" id="CHEBI:30616"/>
        <dbReference type="ChEBI" id="CHEBI:61977"/>
        <dbReference type="ChEBI" id="CHEBI:456216"/>
        <dbReference type="EC" id="2.7.11.1"/>
    </reaction>
</comment>
<evidence type="ECO:0000313" key="11">
    <source>
        <dbReference type="EMBL" id="MCP2728792.1"/>
    </source>
</evidence>
<evidence type="ECO:0000256" key="7">
    <source>
        <dbReference type="ARBA" id="ARBA00047899"/>
    </source>
</evidence>
<evidence type="ECO:0000256" key="2">
    <source>
        <dbReference type="ARBA" id="ARBA00022527"/>
    </source>
</evidence>
<dbReference type="EC" id="2.7.11.1" evidence="1"/>
<gene>
    <name evidence="11" type="ORF">NJ959_09970</name>
</gene>
<dbReference type="InterPro" id="IPR017441">
    <property type="entry name" value="Protein_kinase_ATP_BS"/>
</dbReference>
<dbReference type="EMBL" id="JAMZMM010000074">
    <property type="protein sequence ID" value="MCP2728792.1"/>
    <property type="molecule type" value="Genomic_DNA"/>
</dbReference>
<evidence type="ECO:0000256" key="6">
    <source>
        <dbReference type="ARBA" id="ARBA00022840"/>
    </source>
</evidence>
<dbReference type="SUPFAM" id="SSF56112">
    <property type="entry name" value="Protein kinase-like (PK-like)"/>
    <property type="match status" value="1"/>
</dbReference>
<dbReference type="InterPro" id="IPR011009">
    <property type="entry name" value="Kinase-like_dom_sf"/>
</dbReference>
<keyword evidence="2" id="KW-0723">Serine/threonine-protein kinase</keyword>
<evidence type="ECO:0000256" key="1">
    <source>
        <dbReference type="ARBA" id="ARBA00012513"/>
    </source>
</evidence>
<dbReference type="RefSeq" id="WP_254011582.1">
    <property type="nucleotide sequence ID" value="NZ_JAMZMM010000074.1"/>
</dbReference>
<comment type="catalytic activity">
    <reaction evidence="8">
        <text>L-seryl-[protein] + ATP = O-phospho-L-seryl-[protein] + ADP + H(+)</text>
        <dbReference type="Rhea" id="RHEA:17989"/>
        <dbReference type="Rhea" id="RHEA-COMP:9863"/>
        <dbReference type="Rhea" id="RHEA-COMP:11604"/>
        <dbReference type="ChEBI" id="CHEBI:15378"/>
        <dbReference type="ChEBI" id="CHEBI:29999"/>
        <dbReference type="ChEBI" id="CHEBI:30616"/>
        <dbReference type="ChEBI" id="CHEBI:83421"/>
        <dbReference type="ChEBI" id="CHEBI:456216"/>
        <dbReference type="EC" id="2.7.11.1"/>
    </reaction>
</comment>
<dbReference type="SMART" id="SM00220">
    <property type="entry name" value="S_TKc"/>
    <property type="match status" value="1"/>
</dbReference>
<dbReference type="AlphaFoldDB" id="A0AAE3KRU1"/>
<feature type="binding site" evidence="9">
    <location>
        <position position="65"/>
    </location>
    <ligand>
        <name>ATP</name>
        <dbReference type="ChEBI" id="CHEBI:30616"/>
    </ligand>
</feature>
<dbReference type="Pfam" id="PF00069">
    <property type="entry name" value="Pkinase"/>
    <property type="match status" value="1"/>
</dbReference>
<dbReference type="GO" id="GO:0005524">
    <property type="term" value="F:ATP binding"/>
    <property type="evidence" value="ECO:0007669"/>
    <property type="project" value="UniProtKB-UniRule"/>
</dbReference>
<evidence type="ECO:0000256" key="5">
    <source>
        <dbReference type="ARBA" id="ARBA00022777"/>
    </source>
</evidence>
<dbReference type="PROSITE" id="PS50011">
    <property type="entry name" value="PROTEIN_KINASE_DOM"/>
    <property type="match status" value="1"/>
</dbReference>
<keyword evidence="12" id="KW-1185">Reference proteome</keyword>
<dbReference type="GO" id="GO:0004674">
    <property type="term" value="F:protein serine/threonine kinase activity"/>
    <property type="evidence" value="ECO:0007669"/>
    <property type="project" value="UniProtKB-KW"/>
</dbReference>
<dbReference type="PANTHER" id="PTHR24363:SF0">
    <property type="entry name" value="SERINE_THREONINE KINASE LIKE DOMAIN CONTAINING 1"/>
    <property type="match status" value="1"/>
</dbReference>
<evidence type="ECO:0000256" key="9">
    <source>
        <dbReference type="PROSITE-ProRule" id="PRU10141"/>
    </source>
</evidence>
<accession>A0AAE3KRU1</accession>
<dbReference type="Gene3D" id="1.10.510.10">
    <property type="entry name" value="Transferase(Phosphotransferase) domain 1"/>
    <property type="match status" value="1"/>
</dbReference>
<keyword evidence="3" id="KW-0808">Transferase</keyword>
<keyword evidence="5 11" id="KW-0418">Kinase</keyword>
<evidence type="ECO:0000259" key="10">
    <source>
        <dbReference type="PROSITE" id="PS50011"/>
    </source>
</evidence>
<proteinExistence type="predicted"/>